<feature type="domain" description="Rootletin-like coiled-coil" evidence="4">
    <location>
        <begin position="16"/>
        <end position="189"/>
    </location>
</feature>
<name>A0A3L8RXL9_CHLGU</name>
<evidence type="ECO:0000256" key="2">
    <source>
        <dbReference type="SAM" id="Coils"/>
    </source>
</evidence>
<dbReference type="OrthoDB" id="3549872at2759"/>
<reference evidence="5 6" key="1">
    <citation type="journal article" date="2018" name="Proc. R. Soc. B">
        <title>A non-coding region near Follistatin controls head colour polymorphism in the Gouldian finch.</title>
        <authorList>
            <person name="Toomey M.B."/>
            <person name="Marques C.I."/>
            <person name="Andrade P."/>
            <person name="Araujo P.M."/>
            <person name="Sabatino S."/>
            <person name="Gazda M.A."/>
            <person name="Afonso S."/>
            <person name="Lopes R.J."/>
            <person name="Corbo J.C."/>
            <person name="Carneiro M."/>
        </authorList>
    </citation>
    <scope>NUCLEOTIDE SEQUENCE [LARGE SCALE GENOMIC DNA]</scope>
    <source>
        <strain evidence="5">Red01</strain>
        <tissue evidence="5">Muscle</tissue>
    </source>
</reference>
<evidence type="ECO:0000259" key="4">
    <source>
        <dbReference type="Pfam" id="PF15035"/>
    </source>
</evidence>
<dbReference type="Pfam" id="PF15035">
    <property type="entry name" value="Rootletin"/>
    <property type="match status" value="1"/>
</dbReference>
<dbReference type="GO" id="GO:0005814">
    <property type="term" value="C:centriole"/>
    <property type="evidence" value="ECO:0007669"/>
    <property type="project" value="TreeGrafter"/>
</dbReference>
<dbReference type="AlphaFoldDB" id="A0A3L8RXL9"/>
<comment type="caution">
    <text evidence="5">The sequence shown here is derived from an EMBL/GenBank/DDBJ whole genome shotgun (WGS) entry which is preliminary data.</text>
</comment>
<evidence type="ECO:0000256" key="3">
    <source>
        <dbReference type="SAM" id="MobiDB-lite"/>
    </source>
</evidence>
<feature type="coiled-coil region" evidence="2">
    <location>
        <begin position="587"/>
        <end position="642"/>
    </location>
</feature>
<keyword evidence="6" id="KW-1185">Reference proteome</keyword>
<gene>
    <name evidence="5" type="ORF">DV515_00014778</name>
</gene>
<evidence type="ECO:0000313" key="5">
    <source>
        <dbReference type="EMBL" id="RLV89644.1"/>
    </source>
</evidence>
<dbReference type="GO" id="GO:0005813">
    <property type="term" value="C:centrosome"/>
    <property type="evidence" value="ECO:0007669"/>
    <property type="project" value="TreeGrafter"/>
</dbReference>
<dbReference type="STRING" id="44316.ENSEGOP00005016099"/>
<dbReference type="GO" id="GO:0060271">
    <property type="term" value="P:cilium assembly"/>
    <property type="evidence" value="ECO:0007669"/>
    <property type="project" value="TreeGrafter"/>
</dbReference>
<proteinExistence type="predicted"/>
<feature type="coiled-coil region" evidence="2">
    <location>
        <begin position="253"/>
        <end position="287"/>
    </location>
</feature>
<evidence type="ECO:0000313" key="6">
    <source>
        <dbReference type="Proteomes" id="UP000276834"/>
    </source>
</evidence>
<feature type="region of interest" description="Disordered" evidence="3">
    <location>
        <begin position="1"/>
        <end position="22"/>
    </location>
</feature>
<dbReference type="Proteomes" id="UP000276834">
    <property type="component" value="Unassembled WGS sequence"/>
</dbReference>
<organism evidence="5 6">
    <name type="scientific">Chloebia gouldiae</name>
    <name type="common">Gouldian finch</name>
    <name type="synonym">Erythrura gouldiae</name>
    <dbReference type="NCBI Taxonomy" id="44316"/>
    <lineage>
        <taxon>Eukaryota</taxon>
        <taxon>Metazoa</taxon>
        <taxon>Chordata</taxon>
        <taxon>Craniata</taxon>
        <taxon>Vertebrata</taxon>
        <taxon>Euteleostomi</taxon>
        <taxon>Archelosauria</taxon>
        <taxon>Archosauria</taxon>
        <taxon>Dinosauria</taxon>
        <taxon>Saurischia</taxon>
        <taxon>Theropoda</taxon>
        <taxon>Coelurosauria</taxon>
        <taxon>Aves</taxon>
        <taxon>Neognathae</taxon>
        <taxon>Neoaves</taxon>
        <taxon>Telluraves</taxon>
        <taxon>Australaves</taxon>
        <taxon>Passeriformes</taxon>
        <taxon>Passeroidea</taxon>
        <taxon>Passeridae</taxon>
        <taxon>Chloebia</taxon>
    </lineage>
</organism>
<accession>A0A3L8RXL9</accession>
<dbReference type="InterPro" id="IPR055167">
    <property type="entry name" value="Rootletin-like_CC"/>
</dbReference>
<dbReference type="PANTHER" id="PTHR23159">
    <property type="entry name" value="CENTROSOMAL PROTEIN 2"/>
    <property type="match status" value="1"/>
</dbReference>
<evidence type="ECO:0000256" key="1">
    <source>
        <dbReference type="ARBA" id="ARBA00023054"/>
    </source>
</evidence>
<keyword evidence="1 2" id="KW-0175">Coiled coil</keyword>
<feature type="coiled-coil region" evidence="2">
    <location>
        <begin position="391"/>
        <end position="558"/>
    </location>
</feature>
<dbReference type="PANTHER" id="PTHR23159:SF1">
    <property type="entry name" value="CENTROSOME-ASSOCIATED PROTEIN CEP250"/>
    <property type="match status" value="1"/>
</dbReference>
<dbReference type="EMBL" id="QUSF01000141">
    <property type="protein sequence ID" value="RLV89644.1"/>
    <property type="molecule type" value="Genomic_DNA"/>
</dbReference>
<sequence length="689" mass="78956">MAGSAGSGELSPGSLRRRLRSAEEAQQRQAGLLRQLQNEVLQYQTWCQELEQQVKAGGGSLPGRWEATADHSLEKALVQVEEEQQRCENLAEVNTLLREHLDKASEVNSALKEDVGKLTVDWMRAREELELKESEWRSERELYDSYFRGEHNRLLSLWRQVVTFRRHFLEMKTATDRDLSELKAEQMKLSGSILVNCSRLSSCVQLRKSIPLGKPVLKDQAEQEVKPAQEVIALQVLVCKAFGMAYRPSLLRVMELSALLVQSQKQNEEKEKTMKALNDTVEILESSWIDKEFAASLTNSAKEENIFLQKLIKNITEMVLDNSDSMVSIICTGSSQHADSGDIFSAPRSVDTGHAFGLVLEALARMRGATRALREELSARQDSNKFLLQQQRHQEEKCREVQQRLEQLEEKCKKSSSHQQHLQSLVETLRSDCANLEKTREELQEQLGLREREALCLRQSNAELQMKEESALAEKAEQQDRIERVRREQELLVKDLAALEEKHSLLQSELAVKAQTLEKLQLQKDLLEQEKDEFAMALEKAERSVAELTGAQSKLNAERADLQAAAAKMSSINEALALDKVQLNKYVWQLEQEKEVLYAKVDEMERAKICEQDKLNFCERANKELCAEKARLEKLLKEAEEQWEELWLELRTLGEEKAEMQEKFRQVTKSMVHSCGHWAAWMREALPDG</sequence>
<protein>
    <recommendedName>
        <fullName evidence="4">Rootletin-like coiled-coil domain-containing protein</fullName>
    </recommendedName>
</protein>